<accession>A0AAE9DW27</accession>
<protein>
    <submittedName>
        <fullName evidence="1">Uncharacterized protein</fullName>
    </submittedName>
</protein>
<reference evidence="1 2" key="1">
    <citation type="submission" date="2022-05" db="EMBL/GenBank/DDBJ databases">
        <title>Chromosome-level reference genomes for two strains of Caenorhabditis briggsae: an improved platform for comparative genomics.</title>
        <authorList>
            <person name="Stevens L."/>
            <person name="Andersen E.C."/>
        </authorList>
    </citation>
    <scope>NUCLEOTIDE SEQUENCE [LARGE SCALE GENOMIC DNA]</scope>
    <source>
        <strain evidence="1">QX1410_ONT</strain>
        <tissue evidence="1">Whole-organism</tissue>
    </source>
</reference>
<sequence length="93" mass="10787">MPHPEKFLQLLRSISSQVYSITKKIVFICGEAMKGQETKELEQFGGQLQRFIKNLEAEKLEDAKERRRTRGPYSHPNLDTCAQTDEIPRFYAA</sequence>
<dbReference type="EMBL" id="CP090891">
    <property type="protein sequence ID" value="ULU13787.1"/>
    <property type="molecule type" value="Genomic_DNA"/>
</dbReference>
<gene>
    <name evidence="1" type="ORF">L3Y34_016347</name>
</gene>
<evidence type="ECO:0000313" key="1">
    <source>
        <dbReference type="EMBL" id="ULU13787.1"/>
    </source>
</evidence>
<proteinExistence type="predicted"/>
<evidence type="ECO:0000313" key="2">
    <source>
        <dbReference type="Proteomes" id="UP000827892"/>
    </source>
</evidence>
<organism evidence="1 2">
    <name type="scientific">Caenorhabditis briggsae</name>
    <dbReference type="NCBI Taxonomy" id="6238"/>
    <lineage>
        <taxon>Eukaryota</taxon>
        <taxon>Metazoa</taxon>
        <taxon>Ecdysozoa</taxon>
        <taxon>Nematoda</taxon>
        <taxon>Chromadorea</taxon>
        <taxon>Rhabditida</taxon>
        <taxon>Rhabditina</taxon>
        <taxon>Rhabditomorpha</taxon>
        <taxon>Rhabditoidea</taxon>
        <taxon>Rhabditidae</taxon>
        <taxon>Peloderinae</taxon>
        <taxon>Caenorhabditis</taxon>
    </lineage>
</organism>
<dbReference type="Proteomes" id="UP000827892">
    <property type="component" value="Chromosome I"/>
</dbReference>
<name>A0AAE9DW27_CAEBR</name>
<dbReference type="AlphaFoldDB" id="A0AAE9DW27"/>